<dbReference type="Gene3D" id="1.10.10.10">
    <property type="entry name" value="Winged helix-like DNA-binding domain superfamily/Winged helix DNA-binding domain"/>
    <property type="match status" value="1"/>
</dbReference>
<feature type="modified residue" description="4-aspartylphosphate" evidence="6">
    <location>
        <position position="62"/>
    </location>
</feature>
<dbReference type="InterPro" id="IPR000792">
    <property type="entry name" value="Tscrpt_reg_LuxR_C"/>
</dbReference>
<dbReference type="InterPro" id="IPR001789">
    <property type="entry name" value="Sig_transdc_resp-reg_receiver"/>
</dbReference>
<reference evidence="9 10" key="2">
    <citation type="submission" date="2018-05" db="EMBL/GenBank/DDBJ databases">
        <authorList>
            <person name="Lanie J.A."/>
            <person name="Ng W.-L."/>
            <person name="Kazmierczak K.M."/>
            <person name="Andrzejewski T.M."/>
            <person name="Davidsen T.M."/>
            <person name="Wayne K.J."/>
            <person name="Tettelin H."/>
            <person name="Glass J.I."/>
            <person name="Rusch D."/>
            <person name="Podicherti R."/>
            <person name="Tsui H.-C.T."/>
            <person name="Winkler M.E."/>
        </authorList>
    </citation>
    <scope>NUCLEOTIDE SEQUENCE [LARGE SCALE GENOMIC DNA]</scope>
    <source>
        <strain evidence="9 10">YBY</strain>
    </source>
</reference>
<gene>
    <name evidence="9" type="ORF">DF183_11040</name>
</gene>
<dbReference type="PRINTS" id="PR00038">
    <property type="entry name" value="HTHLUXR"/>
</dbReference>
<evidence type="ECO:0000259" key="8">
    <source>
        <dbReference type="PROSITE" id="PS50110"/>
    </source>
</evidence>
<evidence type="ECO:0000259" key="7">
    <source>
        <dbReference type="PROSITE" id="PS50043"/>
    </source>
</evidence>
<evidence type="ECO:0000313" key="9">
    <source>
        <dbReference type="EMBL" id="PWE13706.1"/>
    </source>
</evidence>
<comment type="caution">
    <text evidence="9">The sequence shown here is derived from an EMBL/GenBank/DDBJ whole genome shotgun (WGS) entry which is preliminary data.</text>
</comment>
<feature type="domain" description="Response regulatory" evidence="8">
    <location>
        <begin position="13"/>
        <end position="127"/>
    </location>
</feature>
<dbReference type="FunFam" id="3.40.50.2300:FF:000018">
    <property type="entry name" value="DNA-binding transcriptional regulator NtrC"/>
    <property type="match status" value="1"/>
</dbReference>
<keyword evidence="4 9" id="KW-0238">DNA-binding</keyword>
<dbReference type="GO" id="GO:0006355">
    <property type="term" value="P:regulation of DNA-templated transcription"/>
    <property type="evidence" value="ECO:0007669"/>
    <property type="project" value="InterPro"/>
</dbReference>
<dbReference type="InterPro" id="IPR011006">
    <property type="entry name" value="CheY-like_superfamily"/>
</dbReference>
<protein>
    <submittedName>
        <fullName evidence="9">DNA-binding response regulator</fullName>
    </submittedName>
</protein>
<dbReference type="GO" id="GO:0003677">
    <property type="term" value="F:DNA binding"/>
    <property type="evidence" value="ECO:0007669"/>
    <property type="project" value="UniProtKB-KW"/>
</dbReference>
<accession>A0A2U2BI95</accession>
<dbReference type="InterPro" id="IPR036388">
    <property type="entry name" value="WH-like_DNA-bd_sf"/>
</dbReference>
<dbReference type="Pfam" id="PF00072">
    <property type="entry name" value="Response_reg"/>
    <property type="match status" value="1"/>
</dbReference>
<dbReference type="SMART" id="SM00448">
    <property type="entry name" value="REC"/>
    <property type="match status" value="1"/>
</dbReference>
<dbReference type="GO" id="GO:0000160">
    <property type="term" value="P:phosphorelay signal transduction system"/>
    <property type="evidence" value="ECO:0007669"/>
    <property type="project" value="UniProtKB-KW"/>
</dbReference>
<keyword evidence="1 6" id="KW-0597">Phosphoprotein</keyword>
<dbReference type="PROSITE" id="PS50043">
    <property type="entry name" value="HTH_LUXR_2"/>
    <property type="match status" value="1"/>
</dbReference>
<dbReference type="CDD" id="cd06170">
    <property type="entry name" value="LuxR_C_like"/>
    <property type="match status" value="1"/>
</dbReference>
<dbReference type="SMART" id="SM00421">
    <property type="entry name" value="HTH_LUXR"/>
    <property type="match status" value="1"/>
</dbReference>
<dbReference type="PROSITE" id="PS50110">
    <property type="entry name" value="RESPONSE_REGULATORY"/>
    <property type="match status" value="1"/>
</dbReference>
<evidence type="ECO:0000256" key="5">
    <source>
        <dbReference type="ARBA" id="ARBA00023163"/>
    </source>
</evidence>
<dbReference type="PANTHER" id="PTHR44688">
    <property type="entry name" value="DNA-BINDING TRANSCRIPTIONAL ACTIVATOR DEVR_DOSR"/>
    <property type="match status" value="1"/>
</dbReference>
<dbReference type="Proteomes" id="UP000245216">
    <property type="component" value="Unassembled WGS sequence"/>
</dbReference>
<name>A0A2U2BI95_ALCFA</name>
<dbReference type="SUPFAM" id="SSF52172">
    <property type="entry name" value="CheY-like"/>
    <property type="match status" value="1"/>
</dbReference>
<evidence type="ECO:0000256" key="6">
    <source>
        <dbReference type="PROSITE-ProRule" id="PRU00169"/>
    </source>
</evidence>
<reference evidence="9 10" key="1">
    <citation type="submission" date="2018-05" db="EMBL/GenBank/DDBJ databases">
        <title>Genome Sequence of an Efficient Indole-Degrading Bacterium, Alcaligenes sp.YBY.</title>
        <authorList>
            <person name="Yang B."/>
        </authorList>
    </citation>
    <scope>NUCLEOTIDE SEQUENCE [LARGE SCALE GENOMIC DNA]</scope>
    <source>
        <strain evidence="9 10">YBY</strain>
    </source>
</reference>
<dbReference type="STRING" id="511.UZ73_13870"/>
<sequence length="213" mass="23614">MTENLDSSLNTPTVYIIDDDPSVRAALDDLLASVGLNALSFASTRDFLAHPLSEAPACLVLDVRMPEQSGTDFHLQMESRGLHMPVIFITGHGDIHMAVKAIKHGAWDFLTKPFVDQALIDAVQSALAADAQRKEEARTRLTLLQRWDSLNAGERDVFERVVQGLLNKQIAAELDVKEVTVKVRRARVMQKMQAGSLAELVRQFDQLKTESGH</sequence>
<dbReference type="InterPro" id="IPR016032">
    <property type="entry name" value="Sig_transdc_resp-reg_C-effctor"/>
</dbReference>
<dbReference type="Pfam" id="PF00196">
    <property type="entry name" value="GerE"/>
    <property type="match status" value="1"/>
</dbReference>
<organism evidence="9 10">
    <name type="scientific">Alcaligenes faecalis</name>
    <dbReference type="NCBI Taxonomy" id="511"/>
    <lineage>
        <taxon>Bacteria</taxon>
        <taxon>Pseudomonadati</taxon>
        <taxon>Pseudomonadota</taxon>
        <taxon>Betaproteobacteria</taxon>
        <taxon>Burkholderiales</taxon>
        <taxon>Alcaligenaceae</taxon>
        <taxon>Alcaligenes</taxon>
    </lineage>
</organism>
<dbReference type="Gene3D" id="3.40.50.2300">
    <property type="match status" value="1"/>
</dbReference>
<evidence type="ECO:0000256" key="4">
    <source>
        <dbReference type="ARBA" id="ARBA00023125"/>
    </source>
</evidence>
<keyword evidence="3" id="KW-0805">Transcription regulation</keyword>
<dbReference type="RefSeq" id="WP_109089121.1">
    <property type="nucleotide sequence ID" value="NZ_QEXO01000003.1"/>
</dbReference>
<evidence type="ECO:0000313" key="10">
    <source>
        <dbReference type="Proteomes" id="UP000245216"/>
    </source>
</evidence>
<evidence type="ECO:0000256" key="2">
    <source>
        <dbReference type="ARBA" id="ARBA00023012"/>
    </source>
</evidence>
<dbReference type="SUPFAM" id="SSF46894">
    <property type="entry name" value="C-terminal effector domain of the bipartite response regulators"/>
    <property type="match status" value="1"/>
</dbReference>
<dbReference type="AlphaFoldDB" id="A0A2U2BI95"/>
<dbReference type="CDD" id="cd17537">
    <property type="entry name" value="REC_FixJ"/>
    <property type="match status" value="1"/>
</dbReference>
<dbReference type="EMBL" id="QEXO01000003">
    <property type="protein sequence ID" value="PWE13706.1"/>
    <property type="molecule type" value="Genomic_DNA"/>
</dbReference>
<evidence type="ECO:0000256" key="3">
    <source>
        <dbReference type="ARBA" id="ARBA00023015"/>
    </source>
</evidence>
<keyword evidence="5" id="KW-0804">Transcription</keyword>
<dbReference type="PROSITE" id="PS00622">
    <property type="entry name" value="HTH_LUXR_1"/>
    <property type="match status" value="1"/>
</dbReference>
<dbReference type="PANTHER" id="PTHR44688:SF16">
    <property type="entry name" value="DNA-BINDING TRANSCRIPTIONAL ACTIVATOR DEVR_DOSR"/>
    <property type="match status" value="1"/>
</dbReference>
<proteinExistence type="predicted"/>
<keyword evidence="2" id="KW-0902">Two-component regulatory system</keyword>
<evidence type="ECO:0000256" key="1">
    <source>
        <dbReference type="ARBA" id="ARBA00022553"/>
    </source>
</evidence>
<feature type="domain" description="HTH luxR-type" evidence="7">
    <location>
        <begin position="143"/>
        <end position="208"/>
    </location>
</feature>